<gene>
    <name evidence="1" type="ORF">PROAA_1090007</name>
</gene>
<proteinExistence type="predicted"/>
<sequence length="192" mass="19730">MVVGRVGTANLLGSGGGDQCVGVAGVADDQDFHILLGVLGNGFALNGEDGAVGRQEIGTFHAGAARAGADQQADVGVLECNVGVVGGDHSFEKRERAVVEFHHDTLAGFLGLRQVEQLEKDRLVFSEHFTGGDPEKQAVTDLAGSAGNGDTNWGFGHGAAPVGKDELQKNQKSTVALSVTGSFKASNTRGES</sequence>
<dbReference type="EMBL" id="FLQY01000012">
    <property type="protein sequence ID" value="SBT03677.1"/>
    <property type="molecule type" value="Genomic_DNA"/>
</dbReference>
<dbReference type="AlphaFoldDB" id="A0A1A8XH29"/>
<accession>A0A1A8XH29</accession>
<name>A0A1A8XH29_9RHOO</name>
<protein>
    <submittedName>
        <fullName evidence="1">Uncharacterized protein</fullName>
    </submittedName>
</protein>
<dbReference type="AntiFam" id="ANF00197">
    <property type="entry name" value="Shadow ORF (opposite mdh)"/>
</dbReference>
<organism evidence="1 2">
    <name type="scientific">Candidatus Propionivibrio aalborgensis</name>
    <dbReference type="NCBI Taxonomy" id="1860101"/>
    <lineage>
        <taxon>Bacteria</taxon>
        <taxon>Pseudomonadati</taxon>
        <taxon>Pseudomonadota</taxon>
        <taxon>Betaproteobacteria</taxon>
        <taxon>Rhodocyclales</taxon>
        <taxon>Rhodocyclaceae</taxon>
        <taxon>Propionivibrio</taxon>
    </lineage>
</organism>
<reference evidence="1 2" key="1">
    <citation type="submission" date="2016-06" db="EMBL/GenBank/DDBJ databases">
        <authorList>
            <person name="Kjaerup R.B."/>
            <person name="Dalgaard T.S."/>
            <person name="Juul-Madsen H.R."/>
        </authorList>
    </citation>
    <scope>NUCLEOTIDE SEQUENCE [LARGE SCALE GENOMIC DNA]</scope>
    <source>
        <strain evidence="1">2</strain>
    </source>
</reference>
<dbReference type="Proteomes" id="UP000199600">
    <property type="component" value="Unassembled WGS sequence"/>
</dbReference>
<evidence type="ECO:0000313" key="2">
    <source>
        <dbReference type="Proteomes" id="UP000199600"/>
    </source>
</evidence>
<keyword evidence="2" id="KW-1185">Reference proteome</keyword>
<evidence type="ECO:0000313" key="1">
    <source>
        <dbReference type="EMBL" id="SBT03677.1"/>
    </source>
</evidence>